<dbReference type="AlphaFoldDB" id="A0AAV1UT31"/>
<evidence type="ECO:0000256" key="1">
    <source>
        <dbReference type="SAM" id="MobiDB-lite"/>
    </source>
</evidence>
<feature type="region of interest" description="Disordered" evidence="1">
    <location>
        <begin position="50"/>
        <end position="82"/>
    </location>
</feature>
<evidence type="ECO:0000313" key="2">
    <source>
        <dbReference type="EMBL" id="CAK7936888.1"/>
    </source>
</evidence>
<evidence type="ECO:0000313" key="3">
    <source>
        <dbReference type="Proteomes" id="UP001162060"/>
    </source>
</evidence>
<name>A0AAV1UT31_9STRA</name>
<dbReference type="Proteomes" id="UP001162060">
    <property type="component" value="Unassembled WGS sequence"/>
</dbReference>
<organism evidence="2 3">
    <name type="scientific">Peronospora matthiolae</name>
    <dbReference type="NCBI Taxonomy" id="2874970"/>
    <lineage>
        <taxon>Eukaryota</taxon>
        <taxon>Sar</taxon>
        <taxon>Stramenopiles</taxon>
        <taxon>Oomycota</taxon>
        <taxon>Peronosporomycetes</taxon>
        <taxon>Peronosporales</taxon>
        <taxon>Peronosporaceae</taxon>
        <taxon>Peronospora</taxon>
    </lineage>
</organism>
<gene>
    <name evidence="2" type="ORF">PM001_LOCUS22038</name>
</gene>
<proteinExistence type="predicted"/>
<accession>A0AAV1UT31</accession>
<dbReference type="EMBL" id="CAKLBY020000226">
    <property type="protein sequence ID" value="CAK7936888.1"/>
    <property type="molecule type" value="Genomic_DNA"/>
</dbReference>
<protein>
    <submittedName>
        <fullName evidence="2">Uncharacterized protein</fullName>
    </submittedName>
</protein>
<reference evidence="2" key="1">
    <citation type="submission" date="2024-01" db="EMBL/GenBank/DDBJ databases">
        <authorList>
            <person name="Webb A."/>
        </authorList>
    </citation>
    <scope>NUCLEOTIDE SEQUENCE</scope>
    <source>
        <strain evidence="2">Pm1</strain>
    </source>
</reference>
<comment type="caution">
    <text evidence="2">The sequence shown here is derived from an EMBL/GenBank/DDBJ whole genome shotgun (WGS) entry which is preliminary data.</text>
</comment>
<feature type="compositionally biased region" description="Acidic residues" evidence="1">
    <location>
        <begin position="72"/>
        <end position="82"/>
    </location>
</feature>
<sequence length="82" mass="8298">MVNKSTRCAAELTEKAAAAVNAAALDDAQFLAADDASSAAASILSAAQGAAETRGESPLANDDYSSQVELNELGESDSEFDS</sequence>